<keyword evidence="2" id="KW-0902">Two-component regulatory system</keyword>
<dbReference type="PANTHER" id="PTHR44591">
    <property type="entry name" value="STRESS RESPONSE REGULATOR PROTEIN 1"/>
    <property type="match status" value="1"/>
</dbReference>
<dbReference type="KEGG" id="hbs:IPV69_14820"/>
<organism evidence="8 9">
    <name type="scientific">Humisphaera borealis</name>
    <dbReference type="NCBI Taxonomy" id="2807512"/>
    <lineage>
        <taxon>Bacteria</taxon>
        <taxon>Pseudomonadati</taxon>
        <taxon>Planctomycetota</taxon>
        <taxon>Phycisphaerae</taxon>
        <taxon>Tepidisphaerales</taxon>
        <taxon>Tepidisphaeraceae</taxon>
        <taxon>Humisphaera</taxon>
    </lineage>
</organism>
<evidence type="ECO:0000256" key="2">
    <source>
        <dbReference type="ARBA" id="ARBA00023012"/>
    </source>
</evidence>
<reference evidence="8 9" key="1">
    <citation type="submission" date="2020-10" db="EMBL/GenBank/DDBJ databases">
        <title>Wide distribution of Phycisphaera-like planctomycetes from WD2101 soil group in peatlands and genome analysis of the first cultivated representative.</title>
        <authorList>
            <person name="Dedysh S.N."/>
            <person name="Beletsky A.V."/>
            <person name="Ivanova A."/>
            <person name="Kulichevskaya I.S."/>
            <person name="Suzina N.E."/>
            <person name="Philippov D.A."/>
            <person name="Rakitin A.L."/>
            <person name="Mardanov A.V."/>
            <person name="Ravin N.V."/>
        </authorList>
    </citation>
    <scope>NUCLEOTIDE SEQUENCE [LARGE SCALE GENOMIC DNA]</scope>
    <source>
        <strain evidence="8 9">M1803</strain>
    </source>
</reference>
<feature type="domain" description="Response regulatory" evidence="7">
    <location>
        <begin position="2"/>
        <end position="118"/>
    </location>
</feature>
<dbReference type="CDD" id="cd17574">
    <property type="entry name" value="REC_OmpR"/>
    <property type="match status" value="1"/>
</dbReference>
<keyword evidence="4" id="KW-0238">DNA-binding</keyword>
<name>A0A7M2WSJ5_9BACT</name>
<evidence type="ECO:0000256" key="1">
    <source>
        <dbReference type="ARBA" id="ARBA00022553"/>
    </source>
</evidence>
<dbReference type="SMART" id="SM00448">
    <property type="entry name" value="REC"/>
    <property type="match status" value="1"/>
</dbReference>
<dbReference type="InterPro" id="IPR011006">
    <property type="entry name" value="CheY-like_superfamily"/>
</dbReference>
<evidence type="ECO:0000256" key="5">
    <source>
        <dbReference type="ARBA" id="ARBA00023163"/>
    </source>
</evidence>
<keyword evidence="9" id="KW-1185">Reference proteome</keyword>
<gene>
    <name evidence="8" type="ORF">IPV69_14820</name>
</gene>
<dbReference type="InterPro" id="IPR050595">
    <property type="entry name" value="Bact_response_regulator"/>
</dbReference>
<evidence type="ECO:0000313" key="9">
    <source>
        <dbReference type="Proteomes" id="UP000593765"/>
    </source>
</evidence>
<dbReference type="FunFam" id="3.40.50.2300:FF:000001">
    <property type="entry name" value="DNA-binding response regulator PhoB"/>
    <property type="match status" value="1"/>
</dbReference>
<dbReference type="PANTHER" id="PTHR44591:SF3">
    <property type="entry name" value="RESPONSE REGULATORY DOMAIN-CONTAINING PROTEIN"/>
    <property type="match status" value="1"/>
</dbReference>
<dbReference type="AlphaFoldDB" id="A0A7M2WSJ5"/>
<evidence type="ECO:0000256" key="4">
    <source>
        <dbReference type="ARBA" id="ARBA00023125"/>
    </source>
</evidence>
<sequence length="120" mass="13190">MRVLIVEDDPEINQLLAAYAQIAGFQPDCALTGEAALTLVATGTYSLVILDVMLPDIDGMEIARRLRTNPATMHLPIVVLTALTVDSTRRTALELGVQAFLNKPFDPDELIRVMRKWAKG</sequence>
<protein>
    <submittedName>
        <fullName evidence="8">Response regulator</fullName>
    </submittedName>
</protein>
<dbReference type="Proteomes" id="UP000593765">
    <property type="component" value="Chromosome"/>
</dbReference>
<dbReference type="GO" id="GO:0000160">
    <property type="term" value="P:phosphorelay signal transduction system"/>
    <property type="evidence" value="ECO:0007669"/>
    <property type="project" value="UniProtKB-KW"/>
</dbReference>
<feature type="modified residue" description="4-aspartylphosphate" evidence="6">
    <location>
        <position position="51"/>
    </location>
</feature>
<evidence type="ECO:0000313" key="8">
    <source>
        <dbReference type="EMBL" id="QOV87560.1"/>
    </source>
</evidence>
<dbReference type="Gene3D" id="3.40.50.2300">
    <property type="match status" value="1"/>
</dbReference>
<dbReference type="Pfam" id="PF00072">
    <property type="entry name" value="Response_reg"/>
    <property type="match status" value="1"/>
</dbReference>
<keyword evidence="5" id="KW-0804">Transcription</keyword>
<keyword evidence="3" id="KW-0805">Transcription regulation</keyword>
<dbReference type="SUPFAM" id="SSF52172">
    <property type="entry name" value="CheY-like"/>
    <property type="match status" value="1"/>
</dbReference>
<evidence type="ECO:0000256" key="6">
    <source>
        <dbReference type="PROSITE-ProRule" id="PRU00169"/>
    </source>
</evidence>
<dbReference type="InterPro" id="IPR001789">
    <property type="entry name" value="Sig_transdc_resp-reg_receiver"/>
</dbReference>
<evidence type="ECO:0000256" key="3">
    <source>
        <dbReference type="ARBA" id="ARBA00023015"/>
    </source>
</evidence>
<dbReference type="PROSITE" id="PS50110">
    <property type="entry name" value="RESPONSE_REGULATORY"/>
    <property type="match status" value="1"/>
</dbReference>
<evidence type="ECO:0000259" key="7">
    <source>
        <dbReference type="PROSITE" id="PS50110"/>
    </source>
</evidence>
<dbReference type="GO" id="GO:0003677">
    <property type="term" value="F:DNA binding"/>
    <property type="evidence" value="ECO:0007669"/>
    <property type="project" value="UniProtKB-KW"/>
</dbReference>
<keyword evidence="1 6" id="KW-0597">Phosphoprotein</keyword>
<proteinExistence type="predicted"/>
<dbReference type="EMBL" id="CP063458">
    <property type="protein sequence ID" value="QOV87560.1"/>
    <property type="molecule type" value="Genomic_DNA"/>
</dbReference>
<accession>A0A7M2WSJ5</accession>
<dbReference type="RefSeq" id="WP_206290467.1">
    <property type="nucleotide sequence ID" value="NZ_CP063458.1"/>
</dbReference>